<evidence type="ECO:0000256" key="3">
    <source>
        <dbReference type="ARBA" id="ARBA00023125"/>
    </source>
</evidence>
<keyword evidence="8" id="KW-1185">Reference proteome</keyword>
<dbReference type="GO" id="GO:0003700">
    <property type="term" value="F:DNA-binding transcription factor activity"/>
    <property type="evidence" value="ECO:0007669"/>
    <property type="project" value="TreeGrafter"/>
</dbReference>
<dbReference type="SUPFAM" id="SSF48498">
    <property type="entry name" value="Tetracyclin repressor-like, C-terminal domain"/>
    <property type="match status" value="1"/>
</dbReference>
<dbReference type="InterPro" id="IPR009057">
    <property type="entry name" value="Homeodomain-like_sf"/>
</dbReference>
<proteinExistence type="predicted"/>
<dbReference type="GO" id="GO:0000976">
    <property type="term" value="F:transcription cis-regulatory region binding"/>
    <property type="evidence" value="ECO:0007669"/>
    <property type="project" value="TreeGrafter"/>
</dbReference>
<dbReference type="Pfam" id="PF02909">
    <property type="entry name" value="TetR_C_1"/>
    <property type="match status" value="1"/>
</dbReference>
<accession>A0A7J5BQZ6</accession>
<dbReference type="Proteomes" id="UP000467240">
    <property type="component" value="Unassembled WGS sequence"/>
</dbReference>
<dbReference type="PRINTS" id="PR00400">
    <property type="entry name" value="TETREPRESSOR"/>
</dbReference>
<name>A0A7J5BQZ6_9MICO</name>
<dbReference type="Pfam" id="PF00440">
    <property type="entry name" value="TetR_N"/>
    <property type="match status" value="1"/>
</dbReference>
<dbReference type="Gene3D" id="1.10.357.10">
    <property type="entry name" value="Tetracycline Repressor, domain 2"/>
    <property type="match status" value="1"/>
</dbReference>
<organism evidence="7 8">
    <name type="scientific">Pseudoclavibacter chungangensis</name>
    <dbReference type="NCBI Taxonomy" id="587635"/>
    <lineage>
        <taxon>Bacteria</taxon>
        <taxon>Bacillati</taxon>
        <taxon>Actinomycetota</taxon>
        <taxon>Actinomycetes</taxon>
        <taxon>Micrococcales</taxon>
        <taxon>Microbacteriaceae</taxon>
        <taxon>Pseudoclavibacter</taxon>
    </lineage>
</organism>
<evidence type="ECO:0000256" key="2">
    <source>
        <dbReference type="ARBA" id="ARBA00023015"/>
    </source>
</evidence>
<evidence type="ECO:0000256" key="4">
    <source>
        <dbReference type="ARBA" id="ARBA00023163"/>
    </source>
</evidence>
<evidence type="ECO:0000313" key="8">
    <source>
        <dbReference type="Proteomes" id="UP000467240"/>
    </source>
</evidence>
<dbReference type="InterPro" id="IPR004111">
    <property type="entry name" value="Repressor_TetR_C"/>
</dbReference>
<dbReference type="InterPro" id="IPR003012">
    <property type="entry name" value="Tet_transcr_reg_TetR"/>
</dbReference>
<evidence type="ECO:0000256" key="1">
    <source>
        <dbReference type="ARBA" id="ARBA00022491"/>
    </source>
</evidence>
<dbReference type="InterPro" id="IPR050109">
    <property type="entry name" value="HTH-type_TetR-like_transc_reg"/>
</dbReference>
<dbReference type="Gene3D" id="1.10.10.60">
    <property type="entry name" value="Homeodomain-like"/>
    <property type="match status" value="1"/>
</dbReference>
<dbReference type="InterPro" id="IPR036271">
    <property type="entry name" value="Tet_transcr_reg_TetR-rel_C_sf"/>
</dbReference>
<comment type="caution">
    <text evidence="7">The sequence shown here is derived from an EMBL/GenBank/DDBJ whole genome shotgun (WGS) entry which is preliminary data.</text>
</comment>
<dbReference type="EMBL" id="WBJZ01000019">
    <property type="protein sequence ID" value="KAB1654297.1"/>
    <property type="molecule type" value="Genomic_DNA"/>
</dbReference>
<dbReference type="PROSITE" id="PS50977">
    <property type="entry name" value="HTH_TETR_2"/>
    <property type="match status" value="1"/>
</dbReference>
<dbReference type="PANTHER" id="PTHR30055">
    <property type="entry name" value="HTH-TYPE TRANSCRIPTIONAL REGULATOR RUTR"/>
    <property type="match status" value="1"/>
</dbReference>
<feature type="domain" description="HTH tetR-type" evidence="6">
    <location>
        <begin position="9"/>
        <end position="69"/>
    </location>
</feature>
<dbReference type="PANTHER" id="PTHR30055:SF151">
    <property type="entry name" value="TRANSCRIPTIONAL REGULATORY PROTEIN"/>
    <property type="match status" value="1"/>
</dbReference>
<keyword evidence="3 5" id="KW-0238">DNA-binding</keyword>
<protein>
    <submittedName>
        <fullName evidence="7">TetR family transcriptional regulator</fullName>
    </submittedName>
</protein>
<reference evidence="7 8" key="1">
    <citation type="submission" date="2019-09" db="EMBL/GenBank/DDBJ databases">
        <title>Phylogeny of genus Pseudoclavibacter and closely related genus.</title>
        <authorList>
            <person name="Li Y."/>
        </authorList>
    </citation>
    <scope>NUCLEOTIDE SEQUENCE [LARGE SCALE GENOMIC DNA]</scope>
    <source>
        <strain evidence="7 8">DSM 23821</strain>
    </source>
</reference>
<keyword evidence="4" id="KW-0804">Transcription</keyword>
<dbReference type="OrthoDB" id="329481at2"/>
<dbReference type="GO" id="GO:0046677">
    <property type="term" value="P:response to antibiotic"/>
    <property type="evidence" value="ECO:0007669"/>
    <property type="project" value="InterPro"/>
</dbReference>
<dbReference type="GO" id="GO:0045892">
    <property type="term" value="P:negative regulation of DNA-templated transcription"/>
    <property type="evidence" value="ECO:0007669"/>
    <property type="project" value="InterPro"/>
</dbReference>
<dbReference type="PRINTS" id="PR00455">
    <property type="entry name" value="HTHTETR"/>
</dbReference>
<evidence type="ECO:0000256" key="5">
    <source>
        <dbReference type="PROSITE-ProRule" id="PRU00335"/>
    </source>
</evidence>
<sequence length="232" mass="25243">MAPRNGASALTRPRIVDAAVALADEEGLRAVSMRRLAAQLGVEAMSIYHHVPNKAAILDAMTDRVFEGFHLPSTDGDWRVELHARADSIRTTLLRHRWGLELVDSRRSPGRATLAHHDAVIGCLRNAGCSLALTAHAFALLDAHHFGFVAQELRLPFEDGEALDPLAADIDANVPLAEFPHFAEFVTGVALRPGYAFGDEYGWGVELLLDELERRRAAEAPSTVAERDGTAP</sequence>
<keyword evidence="1" id="KW-0678">Repressor</keyword>
<keyword evidence="2" id="KW-0805">Transcription regulation</keyword>
<evidence type="ECO:0000313" key="7">
    <source>
        <dbReference type="EMBL" id="KAB1654297.1"/>
    </source>
</evidence>
<gene>
    <name evidence="7" type="ORF">F8O01_13765</name>
</gene>
<dbReference type="SUPFAM" id="SSF46689">
    <property type="entry name" value="Homeodomain-like"/>
    <property type="match status" value="1"/>
</dbReference>
<evidence type="ECO:0000259" key="6">
    <source>
        <dbReference type="PROSITE" id="PS50977"/>
    </source>
</evidence>
<dbReference type="RefSeq" id="WP_158041534.1">
    <property type="nucleotide sequence ID" value="NZ_JACCFV010000001.1"/>
</dbReference>
<dbReference type="InterPro" id="IPR001647">
    <property type="entry name" value="HTH_TetR"/>
</dbReference>
<feature type="DNA-binding region" description="H-T-H motif" evidence="5">
    <location>
        <begin position="32"/>
        <end position="51"/>
    </location>
</feature>
<dbReference type="AlphaFoldDB" id="A0A7J5BQZ6"/>